<dbReference type="AlphaFoldDB" id="K3X9Y9"/>
<dbReference type="HOGENOM" id="CLU_2710299_0_0_1"/>
<dbReference type="EMBL" id="GL376616">
    <property type="status" value="NOT_ANNOTATED_CDS"/>
    <property type="molecule type" value="Genomic_DNA"/>
</dbReference>
<name>K3X9Y9_GLOUD</name>
<dbReference type="EnsemblProtists" id="PYU1_T014038">
    <property type="protein sequence ID" value="PYU1_T014038"/>
    <property type="gene ID" value="PYU1_G014009"/>
</dbReference>
<dbReference type="Proteomes" id="UP000019132">
    <property type="component" value="Unassembled WGS sequence"/>
</dbReference>
<keyword evidence="2" id="KW-1185">Reference proteome</keyword>
<sequence length="73" mass="8423">MALETVLCSDQLRDRHPYLDLPFQESYNPKEVSRAFGVRAVPKYAELLVMDDLSDEDRVKALQELLELLSNQV</sequence>
<evidence type="ECO:0000313" key="1">
    <source>
        <dbReference type="EnsemblProtists" id="PYU1_T014038"/>
    </source>
</evidence>
<accession>K3X9Y9</accession>
<reference evidence="2" key="1">
    <citation type="journal article" date="2010" name="Genome Biol.">
        <title>Genome sequence of the necrotrophic plant pathogen Pythium ultimum reveals original pathogenicity mechanisms and effector repertoire.</title>
        <authorList>
            <person name="Levesque C.A."/>
            <person name="Brouwer H."/>
            <person name="Cano L."/>
            <person name="Hamilton J.P."/>
            <person name="Holt C."/>
            <person name="Huitema E."/>
            <person name="Raffaele S."/>
            <person name="Robideau G.P."/>
            <person name="Thines M."/>
            <person name="Win J."/>
            <person name="Zerillo M.M."/>
            <person name="Beakes G.W."/>
            <person name="Boore J.L."/>
            <person name="Busam D."/>
            <person name="Dumas B."/>
            <person name="Ferriera S."/>
            <person name="Fuerstenberg S.I."/>
            <person name="Gachon C.M."/>
            <person name="Gaulin E."/>
            <person name="Govers F."/>
            <person name="Grenville-Briggs L."/>
            <person name="Horner N."/>
            <person name="Hostetler J."/>
            <person name="Jiang R.H."/>
            <person name="Johnson J."/>
            <person name="Krajaejun T."/>
            <person name="Lin H."/>
            <person name="Meijer H.J."/>
            <person name="Moore B."/>
            <person name="Morris P."/>
            <person name="Phuntmart V."/>
            <person name="Puiu D."/>
            <person name="Shetty J."/>
            <person name="Stajich J.E."/>
            <person name="Tripathy S."/>
            <person name="Wawra S."/>
            <person name="van West P."/>
            <person name="Whitty B.R."/>
            <person name="Coutinho P.M."/>
            <person name="Henrissat B."/>
            <person name="Martin F."/>
            <person name="Thomas P.D."/>
            <person name="Tyler B.M."/>
            <person name="De Vries R.P."/>
            <person name="Kamoun S."/>
            <person name="Yandell M."/>
            <person name="Tisserat N."/>
            <person name="Buell C.R."/>
        </authorList>
    </citation>
    <scope>NUCLEOTIDE SEQUENCE</scope>
    <source>
        <strain evidence="2">DAOM:BR144</strain>
    </source>
</reference>
<dbReference type="STRING" id="431595.K3X9Y9"/>
<reference evidence="2" key="2">
    <citation type="submission" date="2010-04" db="EMBL/GenBank/DDBJ databases">
        <authorList>
            <person name="Buell R."/>
            <person name="Hamilton J."/>
            <person name="Hostetler J."/>
        </authorList>
    </citation>
    <scope>NUCLEOTIDE SEQUENCE [LARGE SCALE GENOMIC DNA]</scope>
    <source>
        <strain evidence="2">DAOM:BR144</strain>
    </source>
</reference>
<proteinExistence type="predicted"/>
<protein>
    <submittedName>
        <fullName evidence="1">Uncharacterized protein</fullName>
    </submittedName>
</protein>
<reference evidence="1" key="3">
    <citation type="submission" date="2015-02" db="UniProtKB">
        <authorList>
            <consortium name="EnsemblProtists"/>
        </authorList>
    </citation>
    <scope>IDENTIFICATION</scope>
    <source>
        <strain evidence="1">DAOM BR144</strain>
    </source>
</reference>
<dbReference type="VEuPathDB" id="FungiDB:PYU1_G014009"/>
<dbReference type="InParanoid" id="K3X9Y9"/>
<evidence type="ECO:0000313" key="2">
    <source>
        <dbReference type="Proteomes" id="UP000019132"/>
    </source>
</evidence>
<organism evidence="1 2">
    <name type="scientific">Globisporangium ultimum (strain ATCC 200006 / CBS 805.95 / DAOM BR144)</name>
    <name type="common">Pythium ultimum</name>
    <dbReference type="NCBI Taxonomy" id="431595"/>
    <lineage>
        <taxon>Eukaryota</taxon>
        <taxon>Sar</taxon>
        <taxon>Stramenopiles</taxon>
        <taxon>Oomycota</taxon>
        <taxon>Peronosporomycetes</taxon>
        <taxon>Pythiales</taxon>
        <taxon>Pythiaceae</taxon>
        <taxon>Globisporangium</taxon>
    </lineage>
</organism>